<gene>
    <name evidence="7" type="ORF">IAC53_05655</name>
</gene>
<reference evidence="7" key="1">
    <citation type="submission" date="2020-10" db="EMBL/GenBank/DDBJ databases">
        <authorList>
            <person name="Gilroy R."/>
        </authorList>
    </citation>
    <scope>NUCLEOTIDE SEQUENCE</scope>
    <source>
        <strain evidence="7">ChiGjej1B1-19959</strain>
    </source>
</reference>
<proteinExistence type="predicted"/>
<evidence type="ECO:0000256" key="4">
    <source>
        <dbReference type="ARBA" id="ARBA00023088"/>
    </source>
</evidence>
<reference evidence="7" key="2">
    <citation type="journal article" date="2021" name="PeerJ">
        <title>Extensive microbial diversity within the chicken gut microbiome revealed by metagenomics and culture.</title>
        <authorList>
            <person name="Gilroy R."/>
            <person name="Ravi A."/>
            <person name="Getino M."/>
            <person name="Pursley I."/>
            <person name="Horton D.L."/>
            <person name="Alikhan N.F."/>
            <person name="Baker D."/>
            <person name="Gharbi K."/>
            <person name="Hall N."/>
            <person name="Watson M."/>
            <person name="Adriaenssens E.M."/>
            <person name="Foster-Nyarko E."/>
            <person name="Jarju S."/>
            <person name="Secka A."/>
            <person name="Antonio M."/>
            <person name="Oren A."/>
            <person name="Chaudhuri R.R."/>
            <person name="La Ragione R."/>
            <person name="Hildebrand F."/>
            <person name="Pallen M.J."/>
        </authorList>
    </citation>
    <scope>NUCLEOTIDE SEQUENCE</scope>
    <source>
        <strain evidence="7">ChiGjej1B1-19959</strain>
    </source>
</reference>
<evidence type="ECO:0000256" key="3">
    <source>
        <dbReference type="ARBA" id="ARBA00022729"/>
    </source>
</evidence>
<name>A0A9D1LDV3_9FIRM</name>
<feature type="transmembrane region" description="Helical" evidence="5">
    <location>
        <begin position="23"/>
        <end position="41"/>
    </location>
</feature>
<evidence type="ECO:0000256" key="2">
    <source>
        <dbReference type="ARBA" id="ARBA00022525"/>
    </source>
</evidence>
<keyword evidence="5" id="KW-0812">Transmembrane</keyword>
<keyword evidence="5" id="KW-1133">Transmembrane helix</keyword>
<sequence>MNSTTTAPPPDAQIPQTGGQTAAWFPLLAAAGVFAAGACVGRRRRGR</sequence>
<evidence type="ECO:0000259" key="6">
    <source>
        <dbReference type="Pfam" id="PF00746"/>
    </source>
</evidence>
<keyword evidence="4" id="KW-0572">Peptidoglycan-anchor</keyword>
<evidence type="ECO:0000256" key="5">
    <source>
        <dbReference type="SAM" id="Phobius"/>
    </source>
</evidence>
<organism evidence="7 8">
    <name type="scientific">Candidatus Fimenecus excrementigallinarum</name>
    <dbReference type="NCBI Taxonomy" id="2840816"/>
    <lineage>
        <taxon>Bacteria</taxon>
        <taxon>Bacillati</taxon>
        <taxon>Bacillota</taxon>
        <taxon>Clostridia</taxon>
        <taxon>Candidatus Fimenecus</taxon>
    </lineage>
</organism>
<accession>A0A9D1LDV3</accession>
<dbReference type="AlphaFoldDB" id="A0A9D1LDV3"/>
<evidence type="ECO:0000256" key="1">
    <source>
        <dbReference type="ARBA" id="ARBA00022512"/>
    </source>
</evidence>
<dbReference type="Proteomes" id="UP000824071">
    <property type="component" value="Unassembled WGS sequence"/>
</dbReference>
<keyword evidence="1" id="KW-0134">Cell wall</keyword>
<comment type="caution">
    <text evidence="7">The sequence shown here is derived from an EMBL/GenBank/DDBJ whole genome shotgun (WGS) entry which is preliminary data.</text>
</comment>
<dbReference type="InterPro" id="IPR019931">
    <property type="entry name" value="LPXTG_anchor"/>
</dbReference>
<protein>
    <submittedName>
        <fullName evidence="7">LPXTG cell wall anchor domain-containing protein</fullName>
    </submittedName>
</protein>
<keyword evidence="2" id="KW-0964">Secreted</keyword>
<keyword evidence="3" id="KW-0732">Signal</keyword>
<dbReference type="EMBL" id="DVMW01000033">
    <property type="protein sequence ID" value="HIU36069.1"/>
    <property type="molecule type" value="Genomic_DNA"/>
</dbReference>
<evidence type="ECO:0000313" key="8">
    <source>
        <dbReference type="Proteomes" id="UP000824071"/>
    </source>
</evidence>
<dbReference type="Pfam" id="PF00746">
    <property type="entry name" value="Gram_pos_anchor"/>
    <property type="match status" value="1"/>
</dbReference>
<keyword evidence="5" id="KW-0472">Membrane</keyword>
<feature type="domain" description="Gram-positive cocci surface proteins LPxTG" evidence="6">
    <location>
        <begin position="12"/>
        <end position="45"/>
    </location>
</feature>
<evidence type="ECO:0000313" key="7">
    <source>
        <dbReference type="EMBL" id="HIU36069.1"/>
    </source>
</evidence>
<dbReference type="NCBIfam" id="TIGR01167">
    <property type="entry name" value="LPXTG_anchor"/>
    <property type="match status" value="1"/>
</dbReference>